<evidence type="ECO:0000313" key="6">
    <source>
        <dbReference type="EMBL" id="ALG84157.1"/>
    </source>
</evidence>
<dbReference type="GO" id="GO:0016020">
    <property type="term" value="C:membrane"/>
    <property type="evidence" value="ECO:0007669"/>
    <property type="project" value="UniProtKB-SubCell"/>
</dbReference>
<organism evidence="6 7">
    <name type="scientific">Gordonia phthalatica</name>
    <dbReference type="NCBI Taxonomy" id="1136941"/>
    <lineage>
        <taxon>Bacteria</taxon>
        <taxon>Bacillati</taxon>
        <taxon>Actinomycetota</taxon>
        <taxon>Actinomycetes</taxon>
        <taxon>Mycobacteriales</taxon>
        <taxon>Gordoniaceae</taxon>
        <taxon>Gordonia</taxon>
    </lineage>
</organism>
<dbReference type="InterPro" id="IPR001807">
    <property type="entry name" value="ClC"/>
</dbReference>
<dbReference type="SUPFAM" id="SSF81340">
    <property type="entry name" value="Clc chloride channel"/>
    <property type="match status" value="1"/>
</dbReference>
<sequence>MSTASRLAELRALLVTVAAGAGAGLVAVLTYQAMLALQRLVWTTGADGEDVGPWRIAITILIGGALLILLGRFGRSESVDELLAAAESPRSEASRQIIVTALVAIVAIAFGGSVGPEAGLLAVVAQCAAIVSRVIARTEARAREISRAGVAGALSGFYGAPPAAVAIDGDQLPASRLMSFIAGIAGFFVFLSVSRSVFGNSGVPELPLPAGTDGADWMLIVPALIACGFGLAFRVLHYHAERLAARIATPWQVTAIGTVAFAAVAVAFPLVRFSGHHELTLLPEMFGDGDASEIWTVAIAKVVALVLCLTAGWRGGEAFPLIFIGGLVGAGTALALPGLDPAAAVVAAMAAALAVGWRRPLASLLVLVLVLDTGYALALLIGVGLGAIVDRATTMDDRPDDASVADSRTGAPS</sequence>
<dbReference type="AlphaFoldDB" id="A0A0N9NAW5"/>
<feature type="transmembrane region" description="Helical" evidence="5">
    <location>
        <begin position="318"/>
        <end position="336"/>
    </location>
</feature>
<evidence type="ECO:0000256" key="4">
    <source>
        <dbReference type="ARBA" id="ARBA00023136"/>
    </source>
</evidence>
<feature type="transmembrane region" description="Helical" evidence="5">
    <location>
        <begin position="54"/>
        <end position="73"/>
    </location>
</feature>
<feature type="transmembrane region" description="Helical" evidence="5">
    <location>
        <begin position="12"/>
        <end position="34"/>
    </location>
</feature>
<dbReference type="PATRIC" id="fig|1136941.3.peg.1248"/>
<keyword evidence="3 5" id="KW-1133">Transmembrane helix</keyword>
<feature type="transmembrane region" description="Helical" evidence="5">
    <location>
        <begin position="364"/>
        <end position="389"/>
    </location>
</feature>
<dbReference type="STRING" id="1136941.ACH46_06100"/>
<dbReference type="CDD" id="cd00400">
    <property type="entry name" value="Voltage_gated_ClC"/>
    <property type="match status" value="1"/>
</dbReference>
<keyword evidence="2 5" id="KW-0812">Transmembrane</keyword>
<evidence type="ECO:0000256" key="2">
    <source>
        <dbReference type="ARBA" id="ARBA00022692"/>
    </source>
</evidence>
<dbReference type="Proteomes" id="UP000063789">
    <property type="component" value="Chromosome"/>
</dbReference>
<name>A0A0N9NAW5_9ACTN</name>
<dbReference type="InterPro" id="IPR050368">
    <property type="entry name" value="ClC-type_chloride_channel"/>
</dbReference>
<keyword evidence="7" id="KW-1185">Reference proteome</keyword>
<evidence type="ECO:0000256" key="5">
    <source>
        <dbReference type="SAM" id="Phobius"/>
    </source>
</evidence>
<feature type="transmembrane region" description="Helical" evidence="5">
    <location>
        <begin position="217"/>
        <end position="236"/>
    </location>
</feature>
<dbReference type="InterPro" id="IPR014743">
    <property type="entry name" value="Cl-channel_core"/>
</dbReference>
<proteinExistence type="predicted"/>
<evidence type="ECO:0000256" key="3">
    <source>
        <dbReference type="ARBA" id="ARBA00022989"/>
    </source>
</evidence>
<feature type="transmembrane region" description="Helical" evidence="5">
    <location>
        <begin position="177"/>
        <end position="197"/>
    </location>
</feature>
<dbReference type="Pfam" id="PF00654">
    <property type="entry name" value="Voltage_CLC"/>
    <property type="match status" value="1"/>
</dbReference>
<dbReference type="RefSeq" id="WP_062392131.1">
    <property type="nucleotide sequence ID" value="NZ_CP011853.1"/>
</dbReference>
<dbReference type="PANTHER" id="PTHR43427">
    <property type="entry name" value="CHLORIDE CHANNEL PROTEIN CLC-E"/>
    <property type="match status" value="1"/>
</dbReference>
<reference evidence="7" key="1">
    <citation type="submission" date="2015-06" db="EMBL/GenBank/DDBJ databases">
        <title>Complete genome sequence and metabolic analysis of phthalate degradation pathway in Gordonia sp. QH-11.</title>
        <authorList>
            <person name="Jin D."/>
            <person name="Kong X."/>
            <person name="Bai Z."/>
        </authorList>
    </citation>
    <scope>NUCLEOTIDE SEQUENCE [LARGE SCALE GENOMIC DNA]</scope>
    <source>
        <strain evidence="7">QH-11</strain>
    </source>
</reference>
<evidence type="ECO:0000256" key="1">
    <source>
        <dbReference type="ARBA" id="ARBA00004141"/>
    </source>
</evidence>
<dbReference type="EMBL" id="CP011853">
    <property type="protein sequence ID" value="ALG84157.1"/>
    <property type="molecule type" value="Genomic_DNA"/>
</dbReference>
<dbReference type="Gene3D" id="1.10.3080.10">
    <property type="entry name" value="Clc chloride channel"/>
    <property type="match status" value="1"/>
</dbReference>
<keyword evidence="4 5" id="KW-0472">Membrane</keyword>
<feature type="transmembrane region" description="Helical" evidence="5">
    <location>
        <begin position="93"/>
        <end position="112"/>
    </location>
</feature>
<comment type="subcellular location">
    <subcellularLocation>
        <location evidence="1">Membrane</location>
        <topology evidence="1">Multi-pass membrane protein</topology>
    </subcellularLocation>
</comment>
<feature type="transmembrane region" description="Helical" evidence="5">
    <location>
        <begin position="118"/>
        <end position="136"/>
    </location>
</feature>
<accession>A0A0N9NAW5</accession>
<dbReference type="KEGG" id="goq:ACH46_06100"/>
<gene>
    <name evidence="6" type="ORF">ACH46_06100</name>
</gene>
<feature type="transmembrane region" description="Helical" evidence="5">
    <location>
        <begin position="248"/>
        <end position="271"/>
    </location>
</feature>
<protein>
    <recommendedName>
        <fullName evidence="8">Chloride channel protein</fullName>
    </recommendedName>
</protein>
<dbReference type="GO" id="GO:0015108">
    <property type="term" value="F:chloride transmembrane transporter activity"/>
    <property type="evidence" value="ECO:0007669"/>
    <property type="project" value="InterPro"/>
</dbReference>
<reference evidence="6 7" key="2">
    <citation type="journal article" date="2017" name="Int. J. Syst. Evol. Microbiol.">
        <title>Gordonia phthalatica sp. nov., a di-n-butyl phthalate-degrading bacterium isolated from activated sludge.</title>
        <authorList>
            <person name="Jin D."/>
            <person name="Kong X."/>
            <person name="Jia M."/>
            <person name="Yu X."/>
            <person name="Wang X."/>
            <person name="Zhuang X."/>
            <person name="Deng Y."/>
            <person name="Bai Z."/>
        </authorList>
    </citation>
    <scope>NUCLEOTIDE SEQUENCE [LARGE SCALE GENOMIC DNA]</scope>
    <source>
        <strain evidence="6 7">QH-11</strain>
    </source>
</reference>
<evidence type="ECO:0008006" key="8">
    <source>
        <dbReference type="Google" id="ProtNLM"/>
    </source>
</evidence>
<evidence type="ECO:0000313" key="7">
    <source>
        <dbReference type="Proteomes" id="UP000063789"/>
    </source>
</evidence>
<dbReference type="OrthoDB" id="2729535at2"/>
<feature type="transmembrane region" description="Helical" evidence="5">
    <location>
        <begin position="291"/>
        <end position="311"/>
    </location>
</feature>